<protein>
    <submittedName>
        <fullName evidence="1">DUF6301 family protein</fullName>
    </submittedName>
</protein>
<gene>
    <name evidence="1" type="ORF">AB0I48_11670</name>
</gene>
<name>A0ABV3FS08_9NOCA</name>
<evidence type="ECO:0000313" key="2">
    <source>
        <dbReference type="Proteomes" id="UP001551695"/>
    </source>
</evidence>
<comment type="caution">
    <text evidence="1">The sequence shown here is derived from an EMBL/GenBank/DDBJ whole genome shotgun (WGS) entry which is preliminary data.</text>
</comment>
<dbReference type="EMBL" id="JBFAKC010000004">
    <property type="protein sequence ID" value="MEV0708216.1"/>
    <property type="molecule type" value="Genomic_DNA"/>
</dbReference>
<proteinExistence type="predicted"/>
<dbReference type="InterPro" id="IPR046268">
    <property type="entry name" value="DUF6301"/>
</dbReference>
<sequence>MTADMDVVSARAVVLSAADFDWTWSTDDVRRFCARTGWRIDGESQYGFIISTGIAGLGICQAASEKGVLKQIDCSISAKVEPDDLDGSAELSTAFERLTDELTLALGSPVSRTATTGPRLRWNLPHLVIYVSLTHGVVWLLLRSLEAQRQEEEWDEQLAMGPP</sequence>
<accession>A0ABV3FS08</accession>
<reference evidence="1 2" key="1">
    <citation type="submission" date="2024-06" db="EMBL/GenBank/DDBJ databases">
        <title>The Natural Products Discovery Center: Release of the First 8490 Sequenced Strains for Exploring Actinobacteria Biosynthetic Diversity.</title>
        <authorList>
            <person name="Kalkreuter E."/>
            <person name="Kautsar S.A."/>
            <person name="Yang D."/>
            <person name="Bader C.D."/>
            <person name="Teijaro C.N."/>
            <person name="Fluegel L."/>
            <person name="Davis C.M."/>
            <person name="Simpson J.R."/>
            <person name="Lauterbach L."/>
            <person name="Steele A.D."/>
            <person name="Gui C."/>
            <person name="Meng S."/>
            <person name="Li G."/>
            <person name="Viehrig K."/>
            <person name="Ye F."/>
            <person name="Su P."/>
            <person name="Kiefer A.F."/>
            <person name="Nichols A."/>
            <person name="Cepeda A.J."/>
            <person name="Yan W."/>
            <person name="Fan B."/>
            <person name="Jiang Y."/>
            <person name="Adhikari A."/>
            <person name="Zheng C.-J."/>
            <person name="Schuster L."/>
            <person name="Cowan T.M."/>
            <person name="Smanski M.J."/>
            <person name="Chevrette M.G."/>
            <person name="De Carvalho L.P.S."/>
            <person name="Shen B."/>
        </authorList>
    </citation>
    <scope>NUCLEOTIDE SEQUENCE [LARGE SCALE GENOMIC DNA]</scope>
    <source>
        <strain evidence="1 2">NPDC050403</strain>
    </source>
</reference>
<keyword evidence="2" id="KW-1185">Reference proteome</keyword>
<dbReference type="RefSeq" id="WP_357782662.1">
    <property type="nucleotide sequence ID" value="NZ_JBFAKC010000004.1"/>
</dbReference>
<evidence type="ECO:0000313" key="1">
    <source>
        <dbReference type="EMBL" id="MEV0708216.1"/>
    </source>
</evidence>
<dbReference type="Pfam" id="PF19818">
    <property type="entry name" value="DUF6301"/>
    <property type="match status" value="1"/>
</dbReference>
<organism evidence="1 2">
    <name type="scientific">Nocardia aurea</name>
    <dbReference type="NCBI Taxonomy" id="2144174"/>
    <lineage>
        <taxon>Bacteria</taxon>
        <taxon>Bacillati</taxon>
        <taxon>Actinomycetota</taxon>
        <taxon>Actinomycetes</taxon>
        <taxon>Mycobacteriales</taxon>
        <taxon>Nocardiaceae</taxon>
        <taxon>Nocardia</taxon>
    </lineage>
</organism>
<dbReference type="Proteomes" id="UP001551695">
    <property type="component" value="Unassembled WGS sequence"/>
</dbReference>